<dbReference type="GO" id="GO:0060271">
    <property type="term" value="P:cilium assembly"/>
    <property type="evidence" value="ECO:0007669"/>
    <property type="project" value="TreeGrafter"/>
</dbReference>
<gene>
    <name evidence="10" type="ORF">MMEN_LOCUS15148</name>
</gene>
<evidence type="ECO:0000313" key="10">
    <source>
        <dbReference type="EMBL" id="CAG5958320.1"/>
    </source>
</evidence>
<evidence type="ECO:0000259" key="9">
    <source>
        <dbReference type="Pfam" id="PF13870"/>
    </source>
</evidence>
<feature type="domain" description="CCDC113/CCDC96 coiled-coil" evidence="9">
    <location>
        <begin position="177"/>
        <end position="340"/>
    </location>
</feature>
<dbReference type="AlphaFoldDB" id="A0A8S4BHR4"/>
<reference evidence="10" key="1">
    <citation type="submission" date="2021-05" db="EMBL/GenBank/DDBJ databases">
        <authorList>
            <person name="Tigano A."/>
        </authorList>
    </citation>
    <scope>NUCLEOTIDE SEQUENCE</scope>
</reference>
<feature type="region of interest" description="Disordered" evidence="8">
    <location>
        <begin position="59"/>
        <end position="86"/>
    </location>
</feature>
<protein>
    <recommendedName>
        <fullName evidence="6">Cilia- and flagella-associated protein 263</fullName>
    </recommendedName>
</protein>
<feature type="compositionally biased region" description="Polar residues" evidence="8">
    <location>
        <begin position="351"/>
        <end position="360"/>
    </location>
</feature>
<keyword evidence="11" id="KW-1185">Reference proteome</keyword>
<sequence>MEDDTSCGEKDKTTTDEEKELLYNRVKELKCSNAILLAETDMFEQFIARLEQLDMDTRTGGEAPQVAGESQLDGGDAGWRQKSRSKKLDDPQLLSLEQKLYVAKREIKETRKNREKFKQKYEKIEDHYKASIKHAELRLAEINKAKTKFERRFLRPMGDRLEGNQPEKVLRYLEDKQKLTQLEKFHLKNQALKIQEKKLLQQLQQKKELEKADYEVFFQEYSEPIMDRNLDELQINCLKAQQNLNAHKEKLHSVTLESTELSNNITKKLQMLDKIEEDIQHAERERSKAEALNRHLHKQLTDYRAPEIIEYVHAKDKHRKLKQSVRIWERKVGIAEMALKTHTGERGKYRATQTPTNSAEPGTRSGEHQIPVKLPHIAEHNT</sequence>
<evidence type="ECO:0000256" key="4">
    <source>
        <dbReference type="ARBA" id="ARBA00023273"/>
    </source>
</evidence>
<dbReference type="Pfam" id="PF13870">
    <property type="entry name" value="CCDC113_CCDC96_CC"/>
    <property type="match status" value="1"/>
</dbReference>
<evidence type="ECO:0000256" key="3">
    <source>
        <dbReference type="ARBA" id="ARBA00023054"/>
    </source>
</evidence>
<evidence type="ECO:0000256" key="8">
    <source>
        <dbReference type="SAM" id="MobiDB-lite"/>
    </source>
</evidence>
<dbReference type="GO" id="GO:0005930">
    <property type="term" value="C:axoneme"/>
    <property type="evidence" value="ECO:0007669"/>
    <property type="project" value="TreeGrafter"/>
</dbReference>
<dbReference type="GO" id="GO:0036064">
    <property type="term" value="C:ciliary basal body"/>
    <property type="evidence" value="ECO:0007669"/>
    <property type="project" value="TreeGrafter"/>
</dbReference>
<accession>A0A8S4BHR4</accession>
<organism evidence="10 11">
    <name type="scientific">Menidia menidia</name>
    <name type="common">Atlantic silverside</name>
    <dbReference type="NCBI Taxonomy" id="238744"/>
    <lineage>
        <taxon>Eukaryota</taxon>
        <taxon>Metazoa</taxon>
        <taxon>Chordata</taxon>
        <taxon>Craniata</taxon>
        <taxon>Vertebrata</taxon>
        <taxon>Euteleostomi</taxon>
        <taxon>Actinopterygii</taxon>
        <taxon>Neopterygii</taxon>
        <taxon>Teleostei</taxon>
        <taxon>Neoteleostei</taxon>
        <taxon>Acanthomorphata</taxon>
        <taxon>Ovalentaria</taxon>
        <taxon>Atherinomorphae</taxon>
        <taxon>Atheriniformes</taxon>
        <taxon>Atherinopsidae</taxon>
        <taxon>Menidiinae</taxon>
        <taxon>Menidia</taxon>
    </lineage>
</organism>
<dbReference type="EMBL" id="CAJRST010022223">
    <property type="protein sequence ID" value="CAG5958320.1"/>
    <property type="molecule type" value="Genomic_DNA"/>
</dbReference>
<keyword evidence="2" id="KW-0970">Cilium biogenesis/degradation</keyword>
<feature type="coiled-coil region" evidence="7">
    <location>
        <begin position="189"/>
        <end position="299"/>
    </location>
</feature>
<dbReference type="PANTHER" id="PTHR15654">
    <property type="entry name" value="COILED-COIL DOMAIN-CONTAINING PROTEIN 113-RELATED"/>
    <property type="match status" value="1"/>
</dbReference>
<comment type="similarity">
    <text evidence="5">Belongs to the CFAP263 family.</text>
</comment>
<dbReference type="OrthoDB" id="10259713at2759"/>
<dbReference type="Proteomes" id="UP000677803">
    <property type="component" value="Unassembled WGS sequence"/>
</dbReference>
<evidence type="ECO:0000256" key="5">
    <source>
        <dbReference type="ARBA" id="ARBA00044506"/>
    </source>
</evidence>
<dbReference type="InterPro" id="IPR051885">
    <property type="entry name" value="CC_CF"/>
</dbReference>
<evidence type="ECO:0000256" key="7">
    <source>
        <dbReference type="SAM" id="Coils"/>
    </source>
</evidence>
<feature type="region of interest" description="Disordered" evidence="8">
    <location>
        <begin position="346"/>
        <end position="382"/>
    </location>
</feature>
<feature type="coiled-coil region" evidence="7">
    <location>
        <begin position="93"/>
        <end position="152"/>
    </location>
</feature>
<keyword evidence="3 7" id="KW-0175">Coiled coil</keyword>
<name>A0A8S4BHR4_9TELE</name>
<evidence type="ECO:0000256" key="1">
    <source>
        <dbReference type="ARBA" id="ARBA00004138"/>
    </source>
</evidence>
<dbReference type="PANTHER" id="PTHR15654:SF2">
    <property type="entry name" value="COILED-COIL DOMAIN-CONTAINING PROTEIN 113"/>
    <property type="match status" value="1"/>
</dbReference>
<evidence type="ECO:0000313" key="11">
    <source>
        <dbReference type="Proteomes" id="UP000677803"/>
    </source>
</evidence>
<dbReference type="InterPro" id="IPR025254">
    <property type="entry name" value="CCDC113/CCDC96_CC"/>
</dbReference>
<evidence type="ECO:0000256" key="6">
    <source>
        <dbReference type="ARBA" id="ARBA00044798"/>
    </source>
</evidence>
<comment type="caution">
    <text evidence="10">The sequence shown here is derived from an EMBL/GenBank/DDBJ whole genome shotgun (WGS) entry which is preliminary data.</text>
</comment>
<comment type="subcellular location">
    <subcellularLocation>
        <location evidence="1">Cell projection</location>
        <location evidence="1">Cilium</location>
    </subcellularLocation>
</comment>
<keyword evidence="4" id="KW-0966">Cell projection</keyword>
<proteinExistence type="inferred from homology"/>
<evidence type="ECO:0000256" key="2">
    <source>
        <dbReference type="ARBA" id="ARBA00022794"/>
    </source>
</evidence>